<proteinExistence type="predicted"/>
<sequence length="74" mass="8806">MTTPYENLANAIILMAVKDYRSALKKLKKRPNYEPAKIMKNEVERFFRSDWYRELTSVDGNILIKKLKSEVREI</sequence>
<dbReference type="OrthoDB" id="1666833at2"/>
<protein>
    <submittedName>
        <fullName evidence="1">Uncharacterized protein</fullName>
    </submittedName>
</protein>
<name>A0A1D8GMU5_9FIRM</name>
<dbReference type="Proteomes" id="UP000095743">
    <property type="component" value="Chromosome"/>
</dbReference>
<evidence type="ECO:0000313" key="1">
    <source>
        <dbReference type="EMBL" id="AOT72251.1"/>
    </source>
</evidence>
<dbReference type="KEGG" id="gfe:Gferi_23520"/>
<gene>
    <name evidence="1" type="ORF">Gferi_23520</name>
</gene>
<reference evidence="1 2" key="1">
    <citation type="submission" date="2016-09" db="EMBL/GenBank/DDBJ databases">
        <title>Genomic analysis reveals versatility of anaerobic energy metabolism of Geosporobacter ferrireducens IRF9 of phylum Firmicutes.</title>
        <authorList>
            <person name="Kim S.-J."/>
        </authorList>
    </citation>
    <scope>NUCLEOTIDE SEQUENCE [LARGE SCALE GENOMIC DNA]</scope>
    <source>
        <strain evidence="1 2">IRF9</strain>
    </source>
</reference>
<dbReference type="RefSeq" id="WP_069980566.1">
    <property type="nucleotide sequence ID" value="NZ_CP017269.1"/>
</dbReference>
<organism evidence="1 2">
    <name type="scientific">Geosporobacter ferrireducens</name>
    <dbReference type="NCBI Taxonomy" id="1424294"/>
    <lineage>
        <taxon>Bacteria</taxon>
        <taxon>Bacillati</taxon>
        <taxon>Bacillota</taxon>
        <taxon>Clostridia</taxon>
        <taxon>Peptostreptococcales</taxon>
        <taxon>Thermotaleaceae</taxon>
        <taxon>Geosporobacter</taxon>
    </lineage>
</organism>
<dbReference type="EMBL" id="CP017269">
    <property type="protein sequence ID" value="AOT72251.1"/>
    <property type="molecule type" value="Genomic_DNA"/>
</dbReference>
<accession>A0A1D8GMU5</accession>
<evidence type="ECO:0000313" key="2">
    <source>
        <dbReference type="Proteomes" id="UP000095743"/>
    </source>
</evidence>
<keyword evidence="2" id="KW-1185">Reference proteome</keyword>
<dbReference type="AlphaFoldDB" id="A0A1D8GMU5"/>